<reference evidence="2 3" key="1">
    <citation type="submission" date="2013-07" db="EMBL/GenBank/DDBJ databases">
        <title>Draft genome sequence of Pseudoalteromonas luteoviolacea 2ta16.</title>
        <authorList>
            <person name="Allen E.E."/>
            <person name="Azam F."/>
            <person name="Podell S."/>
        </authorList>
    </citation>
    <scope>NUCLEOTIDE SEQUENCE [LARGE SCALE GENOMIC DNA]</scope>
    <source>
        <strain evidence="2 3">2ta16</strain>
    </source>
</reference>
<accession>V4HRT5</accession>
<dbReference type="InterPro" id="IPR036701">
    <property type="entry name" value="RraB-like_sf"/>
</dbReference>
<proteinExistence type="predicted"/>
<dbReference type="Gene3D" id="3.30.70.970">
    <property type="entry name" value="RraB-like"/>
    <property type="match status" value="1"/>
</dbReference>
<dbReference type="EMBL" id="AUSV01000051">
    <property type="protein sequence ID" value="ESP92478.1"/>
    <property type="molecule type" value="Genomic_DNA"/>
</dbReference>
<organism evidence="2 3">
    <name type="scientific">Pseudoalteromonas luteoviolacea (strain 2ta16)</name>
    <dbReference type="NCBI Taxonomy" id="1353533"/>
    <lineage>
        <taxon>Bacteria</taxon>
        <taxon>Pseudomonadati</taxon>
        <taxon>Pseudomonadota</taxon>
        <taxon>Gammaproteobacteria</taxon>
        <taxon>Alteromonadales</taxon>
        <taxon>Pseudoalteromonadaceae</taxon>
        <taxon>Pseudoalteromonas</taxon>
    </lineage>
</organism>
<name>V4HRT5_PSEL2</name>
<comment type="caution">
    <text evidence="2">The sequence shown here is derived from an EMBL/GenBank/DDBJ whole genome shotgun (WGS) entry which is preliminary data.</text>
</comment>
<dbReference type="Pfam" id="PF06877">
    <property type="entry name" value="RraB"/>
    <property type="match status" value="1"/>
</dbReference>
<dbReference type="RefSeq" id="WP_023400109.1">
    <property type="nucleotide sequence ID" value="NZ_AUSV01000051.1"/>
</dbReference>
<protein>
    <recommendedName>
        <fullName evidence="1">Regulator of ribonuclease activity B domain-containing protein</fullName>
    </recommendedName>
</protein>
<dbReference type="InterPro" id="IPR009671">
    <property type="entry name" value="RraB_dom"/>
</dbReference>
<evidence type="ECO:0000313" key="2">
    <source>
        <dbReference type="EMBL" id="ESP92478.1"/>
    </source>
</evidence>
<evidence type="ECO:0000259" key="1">
    <source>
        <dbReference type="Pfam" id="PF06877"/>
    </source>
</evidence>
<evidence type="ECO:0000313" key="3">
    <source>
        <dbReference type="Proteomes" id="UP000017820"/>
    </source>
</evidence>
<sequence length="118" mass="13544">MSERNTWPADADGDVLRILEDRDFDFDKTHNIEFYIEFKNWPLTDKQQQEITEKLPRASFLDSDQESIADGDAPGYVLFTTKNIVTHEFVGQEQTRLSRLVEPLDGVCNSWAVCSPCS</sequence>
<gene>
    <name evidence="2" type="ORF">PL2TA16_04287</name>
</gene>
<dbReference type="SUPFAM" id="SSF89946">
    <property type="entry name" value="Hypothetical protein VC0424"/>
    <property type="match status" value="1"/>
</dbReference>
<dbReference type="PATRIC" id="fig|1353533.3.peg.3239"/>
<feature type="domain" description="Regulator of ribonuclease activity B" evidence="1">
    <location>
        <begin position="10"/>
        <end position="111"/>
    </location>
</feature>
<dbReference type="Proteomes" id="UP000017820">
    <property type="component" value="Unassembled WGS sequence"/>
</dbReference>
<dbReference type="AlphaFoldDB" id="V4HRT5"/>